<dbReference type="GeneID" id="55969797"/>
<keyword evidence="1" id="KW-0539">Nucleus</keyword>
<accession>A0A9P5D0X5</accession>
<sequence length="487" mass="53011">MAYAPEPEPQKRKRDPDDAGTQPTLAPLQSRRQSLPLAQRGASASMKVGKPRASFCAPSMHDQPDKANAGMQSGVLERNDSFAASLGAKLSGPRLLRAVEKSFESPIKISSPSVFSHSVTWLDVCNFAKANPSEFLLTILPDGSRCCQFICKGMQVEISEDDWRFITSGVLDRIPLEHPLEEDETAELATLDILEKRASALWHRADEVSARSRILHHRLGQRRQEIQRRQQTHKDGGASGPRFPPLDQPARPSPQHSSYDIHADLLQQFMAASETPSAWRPASALGISHGQASPSTLATQQPHRASLSGRPSTAVSDADAYSEKSRLLMTQKIDKLMRAEPIVPPCDRCRRLKLECVKYLSACQGCTKKHAKCSWRVMSDDESAELRRQMGVAEAGAGTGPGTETVTPEHRPLEMTASAALGSVASNDTRPPSRSGSAAPESAGFGVLERHAFLPSPIDRVELPPMRLQASMVPGQGFGVGMSRRPS</sequence>
<comment type="caution">
    <text evidence="3">The sequence shown here is derived from an EMBL/GenBank/DDBJ whole genome shotgun (WGS) entry which is preliminary data.</text>
</comment>
<feature type="region of interest" description="Disordered" evidence="2">
    <location>
        <begin position="422"/>
        <end position="442"/>
    </location>
</feature>
<feature type="compositionally biased region" description="Basic and acidic residues" evidence="2">
    <location>
        <begin position="8"/>
        <end position="17"/>
    </location>
</feature>
<dbReference type="SUPFAM" id="SSF57701">
    <property type="entry name" value="Zn2/Cys6 DNA-binding domain"/>
    <property type="match status" value="1"/>
</dbReference>
<dbReference type="OrthoDB" id="5422841at2759"/>
<keyword evidence="4" id="KW-1185">Reference proteome</keyword>
<organism evidence="3 4">
    <name type="scientific">Geosmithia morbida</name>
    <dbReference type="NCBI Taxonomy" id="1094350"/>
    <lineage>
        <taxon>Eukaryota</taxon>
        <taxon>Fungi</taxon>
        <taxon>Dikarya</taxon>
        <taxon>Ascomycota</taxon>
        <taxon>Pezizomycotina</taxon>
        <taxon>Sordariomycetes</taxon>
        <taxon>Hypocreomycetidae</taxon>
        <taxon>Hypocreales</taxon>
        <taxon>Bionectriaceae</taxon>
        <taxon>Geosmithia</taxon>
    </lineage>
</organism>
<feature type="region of interest" description="Disordered" evidence="2">
    <location>
        <begin position="1"/>
        <end position="51"/>
    </location>
</feature>
<feature type="compositionally biased region" description="Polar residues" evidence="2">
    <location>
        <begin position="424"/>
        <end position="436"/>
    </location>
</feature>
<dbReference type="GO" id="GO:0000981">
    <property type="term" value="F:DNA-binding transcription factor activity, RNA polymerase II-specific"/>
    <property type="evidence" value="ECO:0007669"/>
    <property type="project" value="InterPro"/>
</dbReference>
<feature type="region of interest" description="Disordered" evidence="2">
    <location>
        <begin position="286"/>
        <end position="320"/>
    </location>
</feature>
<proteinExistence type="predicted"/>
<evidence type="ECO:0000313" key="3">
    <source>
        <dbReference type="EMBL" id="KAF4119881.1"/>
    </source>
</evidence>
<dbReference type="CDD" id="cd00067">
    <property type="entry name" value="GAL4"/>
    <property type="match status" value="1"/>
</dbReference>
<dbReference type="RefSeq" id="XP_035318533.1">
    <property type="nucleotide sequence ID" value="XM_035465545.1"/>
</dbReference>
<dbReference type="AlphaFoldDB" id="A0A9P5D0X5"/>
<feature type="compositionally biased region" description="Polar residues" evidence="2">
    <location>
        <begin position="290"/>
        <end position="315"/>
    </location>
</feature>
<evidence type="ECO:0000256" key="2">
    <source>
        <dbReference type="SAM" id="MobiDB-lite"/>
    </source>
</evidence>
<dbReference type="GO" id="GO:0008270">
    <property type="term" value="F:zinc ion binding"/>
    <property type="evidence" value="ECO:0007669"/>
    <property type="project" value="InterPro"/>
</dbReference>
<evidence type="ECO:0000256" key="1">
    <source>
        <dbReference type="ARBA" id="ARBA00023242"/>
    </source>
</evidence>
<feature type="compositionally biased region" description="Basic and acidic residues" evidence="2">
    <location>
        <begin position="222"/>
        <end position="236"/>
    </location>
</feature>
<evidence type="ECO:0000313" key="4">
    <source>
        <dbReference type="Proteomes" id="UP000749293"/>
    </source>
</evidence>
<dbReference type="Proteomes" id="UP000749293">
    <property type="component" value="Unassembled WGS sequence"/>
</dbReference>
<feature type="region of interest" description="Disordered" evidence="2">
    <location>
        <begin position="219"/>
        <end position="258"/>
    </location>
</feature>
<gene>
    <name evidence="3" type="ORF">GMORB2_3569</name>
</gene>
<reference evidence="3" key="1">
    <citation type="submission" date="2020-03" db="EMBL/GenBank/DDBJ databases">
        <title>Site-based positive gene gene selection in Geosmithia morbida across the United States reveals a broad range of putative effectors and factors for local host and environmental adapation.</title>
        <authorList>
            <person name="Onufrak A."/>
            <person name="Murdoch R.W."/>
            <person name="Gazis R."/>
            <person name="Huff M."/>
            <person name="Staton M."/>
            <person name="Klingeman W."/>
            <person name="Hadziabdic D."/>
        </authorList>
    </citation>
    <scope>NUCLEOTIDE SEQUENCE</scope>
    <source>
        <strain evidence="3">1262</strain>
    </source>
</reference>
<protein>
    <submittedName>
        <fullName evidence="3">GAL4</fullName>
    </submittedName>
</protein>
<dbReference type="InterPro" id="IPR036864">
    <property type="entry name" value="Zn2-C6_fun-type_DNA-bd_sf"/>
</dbReference>
<dbReference type="EMBL" id="JAANYQ010000020">
    <property type="protein sequence ID" value="KAF4119881.1"/>
    <property type="molecule type" value="Genomic_DNA"/>
</dbReference>
<name>A0A9P5D0X5_9HYPO</name>
<dbReference type="InterPro" id="IPR001138">
    <property type="entry name" value="Zn2Cys6_DnaBD"/>
</dbReference>